<feature type="transmembrane region" description="Helical" evidence="1">
    <location>
        <begin position="115"/>
        <end position="140"/>
    </location>
</feature>
<evidence type="ECO:0000313" key="2">
    <source>
        <dbReference type="EMBL" id="CAG5109494.1"/>
    </source>
</evidence>
<keyword evidence="1" id="KW-1133">Transmembrane helix</keyword>
<gene>
    <name evidence="2" type="ORF">OKIOD_LOCUS12790</name>
</gene>
<keyword evidence="1" id="KW-0812">Transmembrane</keyword>
<keyword evidence="3" id="KW-1185">Reference proteome</keyword>
<proteinExistence type="predicted"/>
<evidence type="ECO:0000313" key="3">
    <source>
        <dbReference type="Proteomes" id="UP001158576"/>
    </source>
</evidence>
<name>A0ABN7T0A6_OIKDI</name>
<organism evidence="2 3">
    <name type="scientific">Oikopleura dioica</name>
    <name type="common">Tunicate</name>
    <dbReference type="NCBI Taxonomy" id="34765"/>
    <lineage>
        <taxon>Eukaryota</taxon>
        <taxon>Metazoa</taxon>
        <taxon>Chordata</taxon>
        <taxon>Tunicata</taxon>
        <taxon>Appendicularia</taxon>
        <taxon>Copelata</taxon>
        <taxon>Oikopleuridae</taxon>
        <taxon>Oikopleura</taxon>
    </lineage>
</organism>
<sequence>MRMRHYYHNYELYEINKECLAFLAKCEEADKRKQREQRNQKIRKAKRLVLRVLEDIVDQSYVNTENADSMEWYQKCAVLTKVMYQSSLFFLTNSAFKKENGLYAVLGIQEKSYQFLRFVICSTVSLLLWIPTYNILAFFVGPPSERINRQPQEDMETDDEEEETECGLRKIQKEVKKKRKKIKKNRRTF</sequence>
<keyword evidence="1" id="KW-0472">Membrane</keyword>
<evidence type="ECO:0000256" key="1">
    <source>
        <dbReference type="SAM" id="Phobius"/>
    </source>
</evidence>
<protein>
    <submittedName>
        <fullName evidence="2">Oidioi.mRNA.OKI2018_I69.chr2.g4025.t1.cds</fullName>
    </submittedName>
</protein>
<dbReference type="EMBL" id="OU015567">
    <property type="protein sequence ID" value="CAG5109494.1"/>
    <property type="molecule type" value="Genomic_DNA"/>
</dbReference>
<dbReference type="Proteomes" id="UP001158576">
    <property type="component" value="Chromosome 2"/>
</dbReference>
<reference evidence="2 3" key="1">
    <citation type="submission" date="2021-04" db="EMBL/GenBank/DDBJ databases">
        <authorList>
            <person name="Bliznina A."/>
        </authorList>
    </citation>
    <scope>NUCLEOTIDE SEQUENCE [LARGE SCALE GENOMIC DNA]</scope>
</reference>
<accession>A0ABN7T0A6</accession>